<evidence type="ECO:0000256" key="2">
    <source>
        <dbReference type="ARBA" id="ARBA00022777"/>
    </source>
</evidence>
<feature type="transmembrane region" description="Helical" evidence="4">
    <location>
        <begin position="62"/>
        <end position="80"/>
    </location>
</feature>
<feature type="transmembrane region" description="Helical" evidence="4">
    <location>
        <begin position="161"/>
        <end position="180"/>
    </location>
</feature>
<protein>
    <recommendedName>
        <fullName evidence="5">Histidine kinase/HSP90-like ATPase domain-containing protein</fullName>
    </recommendedName>
</protein>
<evidence type="ECO:0000313" key="7">
    <source>
        <dbReference type="Proteomes" id="UP001500851"/>
    </source>
</evidence>
<organism evidence="6 7">
    <name type="scientific">Leucobacter iarius</name>
    <dbReference type="NCBI Taxonomy" id="333963"/>
    <lineage>
        <taxon>Bacteria</taxon>
        <taxon>Bacillati</taxon>
        <taxon>Actinomycetota</taxon>
        <taxon>Actinomycetes</taxon>
        <taxon>Micrococcales</taxon>
        <taxon>Microbacteriaceae</taxon>
        <taxon>Leucobacter</taxon>
    </lineage>
</organism>
<feature type="domain" description="Histidine kinase/HSP90-like ATPase" evidence="5">
    <location>
        <begin position="307"/>
        <end position="392"/>
    </location>
</feature>
<dbReference type="Gene3D" id="3.30.565.10">
    <property type="entry name" value="Histidine kinase-like ATPase, C-terminal domain"/>
    <property type="match status" value="1"/>
</dbReference>
<keyword evidence="4" id="KW-0812">Transmembrane</keyword>
<name>A0ABP4XVU0_9MICO</name>
<keyword evidence="3" id="KW-0902">Two-component regulatory system</keyword>
<feature type="transmembrane region" description="Helical" evidence="4">
    <location>
        <begin position="538"/>
        <end position="559"/>
    </location>
</feature>
<dbReference type="Proteomes" id="UP001500851">
    <property type="component" value="Unassembled WGS sequence"/>
</dbReference>
<gene>
    <name evidence="6" type="ORF">GCM10009768_26420</name>
</gene>
<dbReference type="PANTHER" id="PTHR24421">
    <property type="entry name" value="NITRATE/NITRITE SENSOR PROTEIN NARX-RELATED"/>
    <property type="match status" value="1"/>
</dbReference>
<evidence type="ECO:0000259" key="5">
    <source>
        <dbReference type="Pfam" id="PF02518"/>
    </source>
</evidence>
<keyword evidence="7" id="KW-1185">Reference proteome</keyword>
<evidence type="ECO:0000256" key="4">
    <source>
        <dbReference type="SAM" id="Phobius"/>
    </source>
</evidence>
<dbReference type="InterPro" id="IPR036890">
    <property type="entry name" value="HATPase_C_sf"/>
</dbReference>
<keyword evidence="1" id="KW-0808">Transferase</keyword>
<dbReference type="Pfam" id="PF02518">
    <property type="entry name" value="HATPase_c"/>
    <property type="match status" value="1"/>
</dbReference>
<accession>A0ABP4XVU0</accession>
<keyword evidence="4" id="KW-1133">Transmembrane helix</keyword>
<feature type="transmembrane region" description="Helical" evidence="4">
    <location>
        <begin position="110"/>
        <end position="131"/>
    </location>
</feature>
<keyword evidence="4" id="KW-0472">Membrane</keyword>
<feature type="transmembrane region" description="Helical" evidence="4">
    <location>
        <begin position="87"/>
        <end position="104"/>
    </location>
</feature>
<dbReference type="EMBL" id="BAAAOB010000004">
    <property type="protein sequence ID" value="GAA1796102.1"/>
    <property type="molecule type" value="Genomic_DNA"/>
</dbReference>
<dbReference type="RefSeq" id="WP_344032939.1">
    <property type="nucleotide sequence ID" value="NZ_BAAAOB010000004.1"/>
</dbReference>
<feature type="transmembrane region" description="Helical" evidence="4">
    <location>
        <begin position="458"/>
        <end position="474"/>
    </location>
</feature>
<dbReference type="SUPFAM" id="SSF55874">
    <property type="entry name" value="ATPase domain of HSP90 chaperone/DNA topoisomerase II/histidine kinase"/>
    <property type="match status" value="1"/>
</dbReference>
<evidence type="ECO:0000256" key="3">
    <source>
        <dbReference type="ARBA" id="ARBA00023012"/>
    </source>
</evidence>
<evidence type="ECO:0000256" key="1">
    <source>
        <dbReference type="ARBA" id="ARBA00022679"/>
    </source>
</evidence>
<sequence length="790" mass="82134">MVVRALRSVIDDLFDDHAALTDGDGWAMRSVLRAIRRVALLVAAGWQVVMLLASFASLGGSAWPLALAQLMLGGLALLGLRRRIPTPVIPLGMLGIGLWSYLASGDLGSTLVFAACWEIDFASCLIGLLVLRRISMALVMGPAVVISATLFVALPEWGVQLPVAIIVTQASIILAIRAGLPWLLRIAADADVAAGSAEAAGLRGETARRVGARLAEESRTLHDTAINTLGAIANGGAGVADPARVRAQCARDVELLRVLRGEQRAAAHDGLRAVFAHVGLPVTRSGLGDEELARMDRVLGEDRSLAVAACVREATTNAVKHSGADSVGIEFTATDDELRVVVRDAGRGFAGSAPQGRGIDSSILARARAAGFAAEVTSREGSGTSVELRVPLGAAGAVQTGSAGSDGSADGPGGLADWDGGGVRASVASLHARAGNLWALGVTAVSVALTLGGGTNRFFALYPMLGIMVLAWAVSRAPRLRRSRWLLSGTLIVCTCAVFFLSAAATAFGAEGAVNWQALAPTGAFVLLLSLGGRAAPLIGAAAWILLAATIAVLVWPVSPTAGQITIVAAAVGLGFTIVWTIFRAWVTRLAEEADRSRQLAFEANLRTELEAAAQDSYRRWVDAGLESAVELLRAVAEGDRDAAEPGIRRACGAEERYLRQLVQLSPELVHLSRALVPALRTAREREVDFSLRLGGFDTGDEADARDIADTVLHGLAALPQGAALTVSIFPVGEALQLTMLGPSLVPPGSSGAPGARERAGARYERLGSLDLVELTYARDAVAAGTTEDS</sequence>
<reference evidence="7" key="1">
    <citation type="journal article" date="2019" name="Int. J. Syst. Evol. Microbiol.">
        <title>The Global Catalogue of Microorganisms (GCM) 10K type strain sequencing project: providing services to taxonomists for standard genome sequencing and annotation.</title>
        <authorList>
            <consortium name="The Broad Institute Genomics Platform"/>
            <consortium name="The Broad Institute Genome Sequencing Center for Infectious Disease"/>
            <person name="Wu L."/>
            <person name="Ma J."/>
        </authorList>
    </citation>
    <scope>NUCLEOTIDE SEQUENCE [LARGE SCALE GENOMIC DNA]</scope>
    <source>
        <strain evidence="7">JCM 14736</strain>
    </source>
</reference>
<evidence type="ECO:0000313" key="6">
    <source>
        <dbReference type="EMBL" id="GAA1796102.1"/>
    </source>
</evidence>
<feature type="transmembrane region" description="Helical" evidence="4">
    <location>
        <begin position="565"/>
        <end position="587"/>
    </location>
</feature>
<proteinExistence type="predicted"/>
<feature type="transmembrane region" description="Helical" evidence="4">
    <location>
        <begin position="434"/>
        <end position="452"/>
    </location>
</feature>
<feature type="transmembrane region" description="Helical" evidence="4">
    <location>
        <begin position="514"/>
        <end position="531"/>
    </location>
</feature>
<feature type="transmembrane region" description="Helical" evidence="4">
    <location>
        <begin position="486"/>
        <end position="508"/>
    </location>
</feature>
<keyword evidence="2" id="KW-0418">Kinase</keyword>
<dbReference type="InterPro" id="IPR003594">
    <property type="entry name" value="HATPase_dom"/>
</dbReference>
<feature type="transmembrane region" description="Helical" evidence="4">
    <location>
        <begin position="38"/>
        <end position="56"/>
    </location>
</feature>
<dbReference type="InterPro" id="IPR050482">
    <property type="entry name" value="Sensor_HK_TwoCompSys"/>
</dbReference>
<feature type="transmembrane region" description="Helical" evidence="4">
    <location>
        <begin position="138"/>
        <end position="155"/>
    </location>
</feature>
<comment type="caution">
    <text evidence="6">The sequence shown here is derived from an EMBL/GenBank/DDBJ whole genome shotgun (WGS) entry which is preliminary data.</text>
</comment>